<dbReference type="EMBL" id="BNCP01000001">
    <property type="protein sequence ID" value="GIL69495.1"/>
    <property type="molecule type" value="Genomic_DNA"/>
</dbReference>
<evidence type="ECO:0000313" key="3">
    <source>
        <dbReference type="EMBL" id="GIM09784.1"/>
    </source>
</evidence>
<sequence>MTNTKQKPLVPITREFLRLFYQKYPLEPVPYEERLDHLKRIEELTDTVTKPGSKVPEHFGMPSPTRIDDCFWRNRMICEELALSASKLQENLTSLPEVAAACERCQSLLVSTERSIFAVQEHNTASVKAQLQQFIPQDFRGALLERQRVITEARFKKQVDDLAKRGGSIRQKYDLYLQQQWERRQALVQLGECSGMYKMVIKWVAGIPQVLLDFAKEINAKLGPMEEQRIKYGPDLYGITDLGIRLDVCLAVWAESATAALPEAHAAQLRLLDVVEPAIGFYCEQMLRVVRHIGDVFQHSPFFVNKDDLEKQHEGGDKGMGDVKEAAAAALVVKQHVNGEWFSSNVSGTSISADYGGSGDTSTPPMGTGKAAVVAPLPLLLSQAPSVTAPATPGQMIESPPRAETMLSMSSSRSGIGGLSGEGKPCVDMVAAATSTVAAVSCTSNAIGKLPSTAALSRVGPDATAIHPTMPALHVLPPPQQQQPELGQLQGLSPGRSGLRIRLSNDSHASFISALEQQPWYSPDEYVGGLKPLACQQQQQLCNQHEKHLHQKQHLQHQQSPEQYQQHPQHSRHLQHQHQDPLEENDVIMPAVEFPCAHAQQHPTPPRGCFSGCIGRWKSSNPGSSHQRQQQHNGRYLQAYEQAQQQRAPR</sequence>
<feature type="region of interest" description="Disordered" evidence="1">
    <location>
        <begin position="545"/>
        <end position="580"/>
    </location>
</feature>
<feature type="compositionally biased region" description="Low complexity" evidence="1">
    <location>
        <begin position="482"/>
        <end position="495"/>
    </location>
</feature>
<dbReference type="Proteomes" id="UP000722791">
    <property type="component" value="Unassembled WGS sequence"/>
</dbReference>
<name>A0A8J4GMM9_9CHLO</name>
<gene>
    <name evidence="2" type="ORF">Vretifemale_415</name>
    <name evidence="3" type="ORF">Vretimale_13598</name>
</gene>
<dbReference type="PANTHER" id="PTHR47532">
    <property type="entry name" value="RETINAL-BINDING PROTEIN"/>
    <property type="match status" value="1"/>
</dbReference>
<dbReference type="AlphaFoldDB" id="A0A8J4GMM9"/>
<accession>A0A8J4GMM9</accession>
<comment type="caution">
    <text evidence="3">The sequence shown here is derived from an EMBL/GenBank/DDBJ whole genome shotgun (WGS) entry which is preliminary data.</text>
</comment>
<protein>
    <submittedName>
        <fullName evidence="3">Uncharacterized protein</fullName>
    </submittedName>
</protein>
<keyword evidence="5" id="KW-1185">Reference proteome</keyword>
<dbReference type="EMBL" id="BNCQ01000032">
    <property type="protein sequence ID" value="GIM09784.1"/>
    <property type="molecule type" value="Genomic_DNA"/>
</dbReference>
<feature type="region of interest" description="Disordered" evidence="1">
    <location>
        <begin position="618"/>
        <end position="650"/>
    </location>
</feature>
<feature type="compositionally biased region" description="Low complexity" evidence="1">
    <location>
        <begin position="556"/>
        <end position="568"/>
    </location>
</feature>
<evidence type="ECO:0000313" key="5">
    <source>
        <dbReference type="Proteomes" id="UP000747110"/>
    </source>
</evidence>
<evidence type="ECO:0000313" key="4">
    <source>
        <dbReference type="Proteomes" id="UP000722791"/>
    </source>
</evidence>
<reference evidence="3" key="1">
    <citation type="journal article" date="2021" name="Proc. Natl. Acad. Sci. U.S.A.">
        <title>Three genomes in the algal genus Volvox reveal the fate of a haploid sex-determining region after a transition to homothallism.</title>
        <authorList>
            <person name="Yamamoto K."/>
            <person name="Hamaji T."/>
            <person name="Kawai-Toyooka H."/>
            <person name="Matsuzaki R."/>
            <person name="Takahashi F."/>
            <person name="Nishimura Y."/>
            <person name="Kawachi M."/>
            <person name="Noguchi H."/>
            <person name="Minakuchi Y."/>
            <person name="Umen J.G."/>
            <person name="Toyoda A."/>
            <person name="Nozaki H."/>
        </authorList>
    </citation>
    <scope>NUCLEOTIDE SEQUENCE</scope>
    <source>
        <strain evidence="3">NIES-3785</strain>
        <strain evidence="2">NIES-3786</strain>
    </source>
</reference>
<feature type="region of interest" description="Disordered" evidence="1">
    <location>
        <begin position="476"/>
        <end position="500"/>
    </location>
</feature>
<proteinExistence type="predicted"/>
<feature type="compositionally biased region" description="Polar residues" evidence="1">
    <location>
        <begin position="618"/>
        <end position="633"/>
    </location>
</feature>
<dbReference type="PANTHER" id="PTHR47532:SF1">
    <property type="entry name" value="RETINAL-BINDING PROTEIN"/>
    <property type="match status" value="1"/>
</dbReference>
<evidence type="ECO:0000256" key="1">
    <source>
        <dbReference type="SAM" id="MobiDB-lite"/>
    </source>
</evidence>
<organism evidence="3 4">
    <name type="scientific">Volvox reticuliferus</name>
    <dbReference type="NCBI Taxonomy" id="1737510"/>
    <lineage>
        <taxon>Eukaryota</taxon>
        <taxon>Viridiplantae</taxon>
        <taxon>Chlorophyta</taxon>
        <taxon>core chlorophytes</taxon>
        <taxon>Chlorophyceae</taxon>
        <taxon>CS clade</taxon>
        <taxon>Chlamydomonadales</taxon>
        <taxon>Volvocaceae</taxon>
        <taxon>Volvox</taxon>
    </lineage>
</organism>
<dbReference type="Proteomes" id="UP000747110">
    <property type="component" value="Unassembled WGS sequence"/>
</dbReference>
<feature type="compositionally biased region" description="Polar residues" evidence="1">
    <location>
        <begin position="641"/>
        <end position="650"/>
    </location>
</feature>
<dbReference type="OrthoDB" id="1434354at2759"/>
<evidence type="ECO:0000313" key="2">
    <source>
        <dbReference type="EMBL" id="GIL69495.1"/>
    </source>
</evidence>